<dbReference type="InterPro" id="IPR050231">
    <property type="entry name" value="Iron_ascorbate_oxido_reductase"/>
</dbReference>
<keyword evidence="1" id="KW-0408">Iron</keyword>
<keyword evidence="4" id="KW-1185">Reference proteome</keyword>
<evidence type="ECO:0000256" key="1">
    <source>
        <dbReference type="RuleBase" id="RU003682"/>
    </source>
</evidence>
<evidence type="ECO:0000313" key="4">
    <source>
        <dbReference type="Proteomes" id="UP000230002"/>
    </source>
</evidence>
<organism evidence="3 4">
    <name type="scientific">Ganoderma sinense ZZ0214-1</name>
    <dbReference type="NCBI Taxonomy" id="1077348"/>
    <lineage>
        <taxon>Eukaryota</taxon>
        <taxon>Fungi</taxon>
        <taxon>Dikarya</taxon>
        <taxon>Basidiomycota</taxon>
        <taxon>Agaricomycotina</taxon>
        <taxon>Agaricomycetes</taxon>
        <taxon>Polyporales</taxon>
        <taxon>Polyporaceae</taxon>
        <taxon>Ganoderma</taxon>
    </lineage>
</organism>
<dbReference type="STRING" id="1077348.A0A2G8S4I4"/>
<dbReference type="InterPro" id="IPR027443">
    <property type="entry name" value="IPNS-like_sf"/>
</dbReference>
<dbReference type="InterPro" id="IPR005123">
    <property type="entry name" value="Oxoglu/Fe-dep_dioxygenase_dom"/>
</dbReference>
<dbReference type="PRINTS" id="PR00682">
    <property type="entry name" value="IPNSYNTHASE"/>
</dbReference>
<dbReference type="GO" id="GO:0016491">
    <property type="term" value="F:oxidoreductase activity"/>
    <property type="evidence" value="ECO:0007669"/>
    <property type="project" value="UniProtKB-KW"/>
</dbReference>
<reference evidence="3 4" key="1">
    <citation type="journal article" date="2015" name="Sci. Rep.">
        <title>Chromosome-level genome map provides insights into diverse defense mechanisms in the medicinal fungus Ganoderma sinense.</title>
        <authorList>
            <person name="Zhu Y."/>
            <person name="Xu J."/>
            <person name="Sun C."/>
            <person name="Zhou S."/>
            <person name="Xu H."/>
            <person name="Nelson D.R."/>
            <person name="Qian J."/>
            <person name="Song J."/>
            <person name="Luo H."/>
            <person name="Xiang L."/>
            <person name="Li Y."/>
            <person name="Xu Z."/>
            <person name="Ji A."/>
            <person name="Wang L."/>
            <person name="Lu S."/>
            <person name="Hayward A."/>
            <person name="Sun W."/>
            <person name="Li X."/>
            <person name="Schwartz D.C."/>
            <person name="Wang Y."/>
            <person name="Chen S."/>
        </authorList>
    </citation>
    <scope>NUCLEOTIDE SEQUENCE [LARGE SCALE GENOMIC DNA]</scope>
    <source>
        <strain evidence="3 4">ZZ0214-1</strain>
    </source>
</reference>
<dbReference type="Pfam" id="PF14226">
    <property type="entry name" value="DIOX_N"/>
    <property type="match status" value="1"/>
</dbReference>
<dbReference type="Proteomes" id="UP000230002">
    <property type="component" value="Unassembled WGS sequence"/>
</dbReference>
<gene>
    <name evidence="3" type="ORF">GSI_08697</name>
</gene>
<feature type="domain" description="Fe2OG dioxygenase" evidence="2">
    <location>
        <begin position="187"/>
        <end position="295"/>
    </location>
</feature>
<protein>
    <recommendedName>
        <fullName evidence="2">Fe2OG dioxygenase domain-containing protein</fullName>
    </recommendedName>
</protein>
<comment type="caution">
    <text evidence="3">The sequence shown here is derived from an EMBL/GenBank/DDBJ whole genome shotgun (WGS) entry which is preliminary data.</text>
</comment>
<keyword evidence="1" id="KW-0560">Oxidoreductase</keyword>
<dbReference type="AlphaFoldDB" id="A0A2G8S4I4"/>
<proteinExistence type="inferred from homology"/>
<dbReference type="PANTHER" id="PTHR47990">
    <property type="entry name" value="2-OXOGLUTARATE (2OG) AND FE(II)-DEPENDENT OXYGENASE SUPERFAMILY PROTEIN-RELATED"/>
    <property type="match status" value="1"/>
</dbReference>
<evidence type="ECO:0000259" key="2">
    <source>
        <dbReference type="PROSITE" id="PS51471"/>
    </source>
</evidence>
<dbReference type="InterPro" id="IPR044861">
    <property type="entry name" value="IPNS-like_FE2OG_OXY"/>
</dbReference>
<keyword evidence="1" id="KW-0479">Metal-binding</keyword>
<sequence length="363" mass="41289">MPTATLPSIPHYVPAASTEEIVEWADLPVIDLAKAATPEGRAELAPQVRDAMRTHGFLYLVNHGCTEAQNERVFDIANLPFEHVPEDEKKQFAGDIKKTGSYRGYKLRNYWHIDNGVRDQLEHYNLHRSIYDLQQHPTALQPVLPEIRAFAEHNHYNVLFPVLRLLALGLELPEDTFVNTHGFDAKGETYVRYMKYYPRTPEEERKTSNVWLKGHTDFGTITILWSQPVTALQILSPDGVWRFVKHIPNALVVNAGDGMEFLSGGVYKATIHRVVQPPADQRGHTRVGAFYFAMADDDVVLRPLVASPVLQRVGIVRRFEDADAPTTEEWRRARTSAYGQTELTRKDNVEEEVINGVVVKHYN</sequence>
<dbReference type="PROSITE" id="PS51471">
    <property type="entry name" value="FE2OG_OXY"/>
    <property type="match status" value="1"/>
</dbReference>
<evidence type="ECO:0000313" key="3">
    <source>
        <dbReference type="EMBL" id="PIL28655.1"/>
    </source>
</evidence>
<name>A0A2G8S4I4_9APHY</name>
<accession>A0A2G8S4I4</accession>
<dbReference type="Gene3D" id="2.60.120.330">
    <property type="entry name" value="B-lactam Antibiotic, Isopenicillin N Synthase, Chain"/>
    <property type="match status" value="1"/>
</dbReference>
<dbReference type="EMBL" id="AYKW01000023">
    <property type="protein sequence ID" value="PIL28655.1"/>
    <property type="molecule type" value="Genomic_DNA"/>
</dbReference>
<dbReference type="InterPro" id="IPR026992">
    <property type="entry name" value="DIOX_N"/>
</dbReference>
<comment type="similarity">
    <text evidence="1">Belongs to the iron/ascorbate-dependent oxidoreductase family.</text>
</comment>
<dbReference type="SUPFAM" id="SSF51197">
    <property type="entry name" value="Clavaminate synthase-like"/>
    <property type="match status" value="1"/>
</dbReference>
<dbReference type="Pfam" id="PF03171">
    <property type="entry name" value="2OG-FeII_Oxy"/>
    <property type="match status" value="1"/>
</dbReference>
<dbReference type="OrthoDB" id="406156at2759"/>
<dbReference type="GO" id="GO:0046872">
    <property type="term" value="F:metal ion binding"/>
    <property type="evidence" value="ECO:0007669"/>
    <property type="project" value="UniProtKB-KW"/>
</dbReference>